<evidence type="ECO:0000259" key="7">
    <source>
        <dbReference type="Pfam" id="PF01029"/>
    </source>
</evidence>
<accession>A0A1D4GBD0</accession>
<evidence type="ECO:0000256" key="2">
    <source>
        <dbReference type="ARBA" id="ARBA00022814"/>
    </source>
</evidence>
<dbReference type="PANTHER" id="PTHR11078">
    <property type="entry name" value="N UTILIZATION SUBSTANCE PROTEIN B-RELATED"/>
    <property type="match status" value="1"/>
</dbReference>
<protein>
    <recommendedName>
        <fullName evidence="6">Transcription antitermination protein NusB</fullName>
    </recommendedName>
    <alternativeName>
        <fullName evidence="6">Antitermination factor NusB</fullName>
    </alternativeName>
</protein>
<organism evidence="8 11">
    <name type="scientific">Staphylococcus caeli</name>
    <dbReference type="NCBI Taxonomy" id="2201815"/>
    <lineage>
        <taxon>Bacteria</taxon>
        <taxon>Bacillati</taxon>
        <taxon>Bacillota</taxon>
        <taxon>Bacilli</taxon>
        <taxon>Bacillales</taxon>
        <taxon>Staphylococcaceae</taxon>
        <taxon>Staphylococcus</taxon>
    </lineage>
</organism>
<feature type="domain" description="NusB/RsmB/TIM44" evidence="7">
    <location>
        <begin position="5"/>
        <end position="127"/>
    </location>
</feature>
<comment type="function">
    <text evidence="6">Involved in transcription antitermination. Required for transcription of ribosomal RNA (rRNA) genes. Binds specifically to the boxA antiterminator sequence of the ribosomal RNA (rrn) operons.</text>
</comment>
<dbReference type="GO" id="GO:0031564">
    <property type="term" value="P:transcription antitermination"/>
    <property type="evidence" value="ECO:0007669"/>
    <property type="project" value="UniProtKB-KW"/>
</dbReference>
<dbReference type="GO" id="GO:0006353">
    <property type="term" value="P:DNA-templated transcription termination"/>
    <property type="evidence" value="ECO:0007669"/>
    <property type="project" value="UniProtKB-UniRule"/>
</dbReference>
<proteinExistence type="inferred from homology"/>
<keyword evidence="10" id="KW-1185">Reference proteome</keyword>
<evidence type="ECO:0000256" key="1">
    <source>
        <dbReference type="ARBA" id="ARBA00005952"/>
    </source>
</evidence>
<dbReference type="Proteomes" id="UP000095412">
    <property type="component" value="Unassembled WGS sequence"/>
</dbReference>
<dbReference type="GO" id="GO:0003723">
    <property type="term" value="F:RNA binding"/>
    <property type="evidence" value="ECO:0007669"/>
    <property type="project" value="UniProtKB-UniRule"/>
</dbReference>
<reference evidence="8 11" key="2">
    <citation type="submission" date="2016-09" db="EMBL/GenBank/DDBJ databases">
        <authorList>
            <consortium name="Pathogen Informatics"/>
        </authorList>
    </citation>
    <scope>NUCLEOTIDE SEQUENCE [LARGE SCALE GENOMIC DNA]</scope>
    <source>
        <strain evidence="8 11">82B</strain>
    </source>
</reference>
<dbReference type="OrthoDB" id="9811381at2"/>
<dbReference type="PANTHER" id="PTHR11078:SF3">
    <property type="entry name" value="ANTITERMINATION NUSB DOMAIN-CONTAINING PROTEIN"/>
    <property type="match status" value="1"/>
</dbReference>
<evidence type="ECO:0000256" key="3">
    <source>
        <dbReference type="ARBA" id="ARBA00022884"/>
    </source>
</evidence>
<dbReference type="InterPro" id="IPR006027">
    <property type="entry name" value="NusB_RsmB_TIM44"/>
</dbReference>
<dbReference type="EMBL" id="FMPI01000013">
    <property type="protein sequence ID" value="SCT13486.1"/>
    <property type="molecule type" value="Genomic_DNA"/>
</dbReference>
<dbReference type="RefSeq" id="WP_069996006.1">
    <property type="nucleotide sequence ID" value="NZ_FMPG01000001.1"/>
</dbReference>
<evidence type="ECO:0000313" key="9">
    <source>
        <dbReference type="EMBL" id="SCT13486.1"/>
    </source>
</evidence>
<dbReference type="InterPro" id="IPR035926">
    <property type="entry name" value="NusB-like_sf"/>
</dbReference>
<dbReference type="InterPro" id="IPR011605">
    <property type="entry name" value="NusB_fam"/>
</dbReference>
<evidence type="ECO:0000256" key="6">
    <source>
        <dbReference type="HAMAP-Rule" id="MF_00073"/>
    </source>
</evidence>
<keyword evidence="3 6" id="KW-0694">RNA-binding</keyword>
<gene>
    <name evidence="6 8" type="primary">nusB</name>
    <name evidence="8" type="ORF">SAMEA2297795_00012</name>
    <name evidence="9" type="ORF">SAMEA2297796_01820</name>
</gene>
<evidence type="ECO:0000256" key="4">
    <source>
        <dbReference type="ARBA" id="ARBA00023015"/>
    </source>
</evidence>
<evidence type="ECO:0000313" key="10">
    <source>
        <dbReference type="Proteomes" id="UP000095412"/>
    </source>
</evidence>
<dbReference type="GO" id="GO:0005829">
    <property type="term" value="C:cytosol"/>
    <property type="evidence" value="ECO:0007669"/>
    <property type="project" value="TreeGrafter"/>
</dbReference>
<dbReference type="Proteomes" id="UP000095768">
    <property type="component" value="Unassembled WGS sequence"/>
</dbReference>
<reference evidence="9 10" key="1">
    <citation type="submission" date="2016-09" db="EMBL/GenBank/DDBJ databases">
        <authorList>
            <consortium name="Pathogen Informatics"/>
            <person name="Sun Q."/>
            <person name="Inoue M."/>
        </authorList>
    </citation>
    <scope>NUCLEOTIDE SEQUENCE [LARGE SCALE GENOMIC DNA]</scope>
    <source>
        <strain evidence="9 10">82C</strain>
    </source>
</reference>
<sequence length="131" mass="15311">MSRKESRTQAFQTLFQLEMKNSELTIEEAISFIKDDNPDLEFDFINWLVTGVKDHESVLDTKIQPHLKDWTLSRLLKSDRIILRMSTFELLHSSTPQKVIINEAVELAKQFSDDDHFKFINGVLSNIEIEE</sequence>
<dbReference type="Gene3D" id="1.10.940.10">
    <property type="entry name" value="NusB-like"/>
    <property type="match status" value="1"/>
</dbReference>
<evidence type="ECO:0000313" key="11">
    <source>
        <dbReference type="Proteomes" id="UP000095768"/>
    </source>
</evidence>
<evidence type="ECO:0000313" key="8">
    <source>
        <dbReference type="EMBL" id="SCS22127.1"/>
    </source>
</evidence>
<dbReference type="NCBIfam" id="TIGR01951">
    <property type="entry name" value="nusB"/>
    <property type="match status" value="1"/>
</dbReference>
<dbReference type="HAMAP" id="MF_00073">
    <property type="entry name" value="NusB"/>
    <property type="match status" value="1"/>
</dbReference>
<keyword evidence="4 6" id="KW-0805">Transcription regulation</keyword>
<keyword evidence="5 6" id="KW-0804">Transcription</keyword>
<evidence type="ECO:0000256" key="5">
    <source>
        <dbReference type="ARBA" id="ARBA00023163"/>
    </source>
</evidence>
<dbReference type="EMBL" id="FMPG01000001">
    <property type="protein sequence ID" value="SCS22127.1"/>
    <property type="molecule type" value="Genomic_DNA"/>
</dbReference>
<comment type="similarity">
    <text evidence="1 6">Belongs to the NusB family.</text>
</comment>
<dbReference type="SUPFAM" id="SSF48013">
    <property type="entry name" value="NusB-like"/>
    <property type="match status" value="1"/>
</dbReference>
<dbReference type="AlphaFoldDB" id="A0A1D4GBD0"/>
<dbReference type="Pfam" id="PF01029">
    <property type="entry name" value="NusB"/>
    <property type="match status" value="1"/>
</dbReference>
<name>A0A1D4GBD0_9STAP</name>
<keyword evidence="2 6" id="KW-0889">Transcription antitermination</keyword>